<dbReference type="CDD" id="cd04301">
    <property type="entry name" value="NAT_SF"/>
    <property type="match status" value="1"/>
</dbReference>
<organism evidence="2 3">
    <name type="scientific">Crepidotus variabilis</name>
    <dbReference type="NCBI Taxonomy" id="179855"/>
    <lineage>
        <taxon>Eukaryota</taxon>
        <taxon>Fungi</taxon>
        <taxon>Dikarya</taxon>
        <taxon>Basidiomycota</taxon>
        <taxon>Agaricomycotina</taxon>
        <taxon>Agaricomycetes</taxon>
        <taxon>Agaricomycetidae</taxon>
        <taxon>Agaricales</taxon>
        <taxon>Agaricineae</taxon>
        <taxon>Crepidotaceae</taxon>
        <taxon>Crepidotus</taxon>
    </lineage>
</organism>
<keyword evidence="3" id="KW-1185">Reference proteome</keyword>
<dbReference type="SUPFAM" id="SSF55729">
    <property type="entry name" value="Acyl-CoA N-acyltransferases (Nat)"/>
    <property type="match status" value="1"/>
</dbReference>
<name>A0A9P6EC69_9AGAR</name>
<dbReference type="EMBL" id="MU157872">
    <property type="protein sequence ID" value="KAF9526365.1"/>
    <property type="molecule type" value="Genomic_DNA"/>
</dbReference>
<evidence type="ECO:0000313" key="2">
    <source>
        <dbReference type="EMBL" id="KAF9526365.1"/>
    </source>
</evidence>
<dbReference type="Proteomes" id="UP000807306">
    <property type="component" value="Unassembled WGS sequence"/>
</dbReference>
<dbReference type="Pfam" id="PF00583">
    <property type="entry name" value="Acetyltransf_1"/>
    <property type="match status" value="1"/>
</dbReference>
<dbReference type="InterPro" id="IPR000182">
    <property type="entry name" value="GNAT_dom"/>
</dbReference>
<evidence type="ECO:0000259" key="1">
    <source>
        <dbReference type="Pfam" id="PF00583"/>
    </source>
</evidence>
<comment type="caution">
    <text evidence="2">The sequence shown here is derived from an EMBL/GenBank/DDBJ whole genome shotgun (WGS) entry which is preliminary data.</text>
</comment>
<dbReference type="OrthoDB" id="508139at2759"/>
<reference evidence="2" key="1">
    <citation type="submission" date="2020-11" db="EMBL/GenBank/DDBJ databases">
        <authorList>
            <consortium name="DOE Joint Genome Institute"/>
            <person name="Ahrendt S."/>
            <person name="Riley R."/>
            <person name="Andreopoulos W."/>
            <person name="Labutti K."/>
            <person name="Pangilinan J."/>
            <person name="Ruiz-Duenas F.J."/>
            <person name="Barrasa J.M."/>
            <person name="Sanchez-Garcia M."/>
            <person name="Camarero S."/>
            <person name="Miyauchi S."/>
            <person name="Serrano A."/>
            <person name="Linde D."/>
            <person name="Babiker R."/>
            <person name="Drula E."/>
            <person name="Ayuso-Fernandez I."/>
            <person name="Pacheco R."/>
            <person name="Padilla G."/>
            <person name="Ferreira P."/>
            <person name="Barriuso J."/>
            <person name="Kellner H."/>
            <person name="Castanera R."/>
            <person name="Alfaro M."/>
            <person name="Ramirez L."/>
            <person name="Pisabarro A.G."/>
            <person name="Kuo A."/>
            <person name="Tritt A."/>
            <person name="Lipzen A."/>
            <person name="He G."/>
            <person name="Yan M."/>
            <person name="Ng V."/>
            <person name="Cullen D."/>
            <person name="Martin F."/>
            <person name="Rosso M.-N."/>
            <person name="Henrissat B."/>
            <person name="Hibbett D."/>
            <person name="Martinez A.T."/>
            <person name="Grigoriev I.V."/>
        </authorList>
    </citation>
    <scope>NUCLEOTIDE SEQUENCE</scope>
    <source>
        <strain evidence="2">CBS 506.95</strain>
    </source>
</reference>
<gene>
    <name evidence="2" type="ORF">CPB83DRAFT_884948</name>
</gene>
<accession>A0A9P6EC69</accession>
<evidence type="ECO:0000313" key="3">
    <source>
        <dbReference type="Proteomes" id="UP000807306"/>
    </source>
</evidence>
<dbReference type="InterPro" id="IPR016181">
    <property type="entry name" value="Acyl_CoA_acyltransferase"/>
</dbReference>
<protein>
    <recommendedName>
        <fullName evidence="1">N-acetyltransferase domain-containing protein</fullName>
    </recommendedName>
</protein>
<sequence>MSQSSNLPSLLEGLDFKVESTTKDIDFGLITTMELVIMNANKEKIGNVRLFLVPREVGRHGDYFDIMDAVNDDLSNYALACANEKGFLHEHICTHNGTRRWERVDSKQIVYLDEIFVDEALRGHGVGTWAINSLLKSCANVMNMMVTSTALPPHCVNELKLPGSALTAAQRAFFENRAGDFFSKVGFRRLGNTQFLGLHKNPDHPSRNLAASDDLPYQGGSHPVSDEALLRYIMGNPFANR</sequence>
<feature type="domain" description="N-acetyltransferase" evidence="1">
    <location>
        <begin position="100"/>
        <end position="141"/>
    </location>
</feature>
<dbReference type="Gene3D" id="3.40.630.30">
    <property type="match status" value="1"/>
</dbReference>
<dbReference type="AlphaFoldDB" id="A0A9P6EC69"/>
<dbReference type="GO" id="GO:0016747">
    <property type="term" value="F:acyltransferase activity, transferring groups other than amino-acyl groups"/>
    <property type="evidence" value="ECO:0007669"/>
    <property type="project" value="InterPro"/>
</dbReference>
<proteinExistence type="predicted"/>